<keyword evidence="2" id="KW-1185">Reference proteome</keyword>
<evidence type="ECO:0000313" key="1">
    <source>
        <dbReference type="EMBL" id="KAK7487640.1"/>
    </source>
</evidence>
<comment type="caution">
    <text evidence="1">The sequence shown here is derived from an EMBL/GenBank/DDBJ whole genome shotgun (WGS) entry which is preliminary data.</text>
</comment>
<dbReference type="AlphaFoldDB" id="A0ABD0KKX9"/>
<gene>
    <name evidence="1" type="ORF">BaRGS_00021190</name>
</gene>
<dbReference type="Proteomes" id="UP001519460">
    <property type="component" value="Unassembled WGS sequence"/>
</dbReference>
<name>A0ABD0KKX9_9CAEN</name>
<feature type="non-terminal residue" evidence="1">
    <location>
        <position position="1"/>
    </location>
</feature>
<feature type="non-terminal residue" evidence="1">
    <location>
        <position position="157"/>
    </location>
</feature>
<proteinExistence type="predicted"/>
<accession>A0ABD0KKX9</accession>
<reference evidence="1 2" key="1">
    <citation type="journal article" date="2023" name="Sci. Data">
        <title>Genome assembly of the Korean intertidal mud-creeper Batillaria attramentaria.</title>
        <authorList>
            <person name="Patra A.K."/>
            <person name="Ho P.T."/>
            <person name="Jun S."/>
            <person name="Lee S.J."/>
            <person name="Kim Y."/>
            <person name="Won Y.J."/>
        </authorList>
    </citation>
    <scope>NUCLEOTIDE SEQUENCE [LARGE SCALE GENOMIC DNA]</scope>
    <source>
        <strain evidence="1">Wonlab-2016</strain>
    </source>
</reference>
<organism evidence="1 2">
    <name type="scientific">Batillaria attramentaria</name>
    <dbReference type="NCBI Taxonomy" id="370345"/>
    <lineage>
        <taxon>Eukaryota</taxon>
        <taxon>Metazoa</taxon>
        <taxon>Spiralia</taxon>
        <taxon>Lophotrochozoa</taxon>
        <taxon>Mollusca</taxon>
        <taxon>Gastropoda</taxon>
        <taxon>Caenogastropoda</taxon>
        <taxon>Sorbeoconcha</taxon>
        <taxon>Cerithioidea</taxon>
        <taxon>Batillariidae</taxon>
        <taxon>Batillaria</taxon>
    </lineage>
</organism>
<evidence type="ECO:0000313" key="2">
    <source>
        <dbReference type="Proteomes" id="UP001519460"/>
    </source>
</evidence>
<sequence>RQSLKETLSSSMAKRMEFNISVTWLLSLALLINFVSSRRRTCAVFEFSSLPDAVVTTYENTTITFPFEIRENGRCNLHEGYMVIVTKRCRDTSTIICMLSHWHGTCIQPGGSCSCSSRKRRIHNNFTHTVTRQDNCTWAWSSLDGRVKRKEIHFNIL</sequence>
<dbReference type="EMBL" id="JACVVK020000162">
    <property type="protein sequence ID" value="KAK7487640.1"/>
    <property type="molecule type" value="Genomic_DNA"/>
</dbReference>
<protein>
    <submittedName>
        <fullName evidence="1">Uncharacterized protein</fullName>
    </submittedName>
</protein>